<evidence type="ECO:0008006" key="9">
    <source>
        <dbReference type="Google" id="ProtNLM"/>
    </source>
</evidence>
<evidence type="ECO:0000256" key="5">
    <source>
        <dbReference type="SAM" id="MobiDB-lite"/>
    </source>
</evidence>
<keyword evidence="4 6" id="KW-0472">Membrane</keyword>
<dbReference type="CDD" id="cd03127">
    <property type="entry name" value="tetraspanin_LEL"/>
    <property type="match status" value="1"/>
</dbReference>
<keyword evidence="3 6" id="KW-1133">Transmembrane helix</keyword>
<feature type="compositionally biased region" description="Polar residues" evidence="5">
    <location>
        <begin position="8"/>
        <end position="28"/>
    </location>
</feature>
<dbReference type="EnsemblMetazoa" id="XM_016988716">
    <property type="protein sequence ID" value="XP_016844205"/>
    <property type="gene ID" value="LOC100678399"/>
</dbReference>
<dbReference type="GO" id="GO:0005886">
    <property type="term" value="C:plasma membrane"/>
    <property type="evidence" value="ECO:0007669"/>
    <property type="project" value="TreeGrafter"/>
</dbReference>
<evidence type="ECO:0000256" key="4">
    <source>
        <dbReference type="ARBA" id="ARBA00023136"/>
    </source>
</evidence>
<dbReference type="AlphaFoldDB" id="A0A7M7ITD3"/>
<feature type="transmembrane region" description="Helical" evidence="6">
    <location>
        <begin position="172"/>
        <end position="193"/>
    </location>
</feature>
<feature type="transmembrane region" description="Helical" evidence="6">
    <location>
        <begin position="127"/>
        <end position="152"/>
    </location>
</feature>
<reference evidence="7" key="1">
    <citation type="submission" date="2021-01" db="UniProtKB">
        <authorList>
            <consortium name="EnsemblMetazoa"/>
        </authorList>
    </citation>
    <scope>IDENTIFICATION</scope>
</reference>
<dbReference type="OMA" id="QDVAMRY"/>
<organism evidence="7 8">
    <name type="scientific">Nasonia vitripennis</name>
    <name type="common">Parasitic wasp</name>
    <dbReference type="NCBI Taxonomy" id="7425"/>
    <lineage>
        <taxon>Eukaryota</taxon>
        <taxon>Metazoa</taxon>
        <taxon>Ecdysozoa</taxon>
        <taxon>Arthropoda</taxon>
        <taxon>Hexapoda</taxon>
        <taxon>Insecta</taxon>
        <taxon>Pterygota</taxon>
        <taxon>Neoptera</taxon>
        <taxon>Endopterygota</taxon>
        <taxon>Hymenoptera</taxon>
        <taxon>Apocrita</taxon>
        <taxon>Proctotrupomorpha</taxon>
        <taxon>Chalcidoidea</taxon>
        <taxon>Pteromalidae</taxon>
        <taxon>Pteromalinae</taxon>
        <taxon>Nasonia</taxon>
    </lineage>
</organism>
<evidence type="ECO:0000256" key="6">
    <source>
        <dbReference type="SAM" id="Phobius"/>
    </source>
</evidence>
<feature type="compositionally biased region" description="Low complexity" evidence="5">
    <location>
        <begin position="319"/>
        <end position="333"/>
    </location>
</feature>
<dbReference type="Gene3D" id="1.10.1450.10">
    <property type="entry name" value="Tetraspanin"/>
    <property type="match status" value="1"/>
</dbReference>
<evidence type="ECO:0000313" key="7">
    <source>
        <dbReference type="EnsemblMetazoa" id="XP_016844205"/>
    </source>
</evidence>
<feature type="region of interest" description="Disordered" evidence="5">
    <location>
        <begin position="47"/>
        <end position="71"/>
    </location>
</feature>
<evidence type="ECO:0000256" key="3">
    <source>
        <dbReference type="ARBA" id="ARBA00022989"/>
    </source>
</evidence>
<comment type="subcellular location">
    <subcellularLocation>
        <location evidence="1">Membrane</location>
        <topology evidence="1">Multi-pass membrane protein</topology>
    </subcellularLocation>
</comment>
<accession>A0A7M7ITD3</accession>
<dbReference type="OrthoDB" id="10054572at2759"/>
<feature type="region of interest" description="Disordered" evidence="5">
    <location>
        <begin position="91"/>
        <end position="112"/>
    </location>
</feature>
<dbReference type="KEGG" id="nvi:100678399"/>
<dbReference type="InterPro" id="IPR008952">
    <property type="entry name" value="Tetraspanin_EC2_sf"/>
</dbReference>
<gene>
    <name evidence="7" type="primary">100678399</name>
</gene>
<feature type="transmembrane region" description="Helical" evidence="6">
    <location>
        <begin position="205"/>
        <end position="226"/>
    </location>
</feature>
<keyword evidence="8" id="KW-1185">Reference proteome</keyword>
<evidence type="ECO:0000256" key="2">
    <source>
        <dbReference type="ARBA" id="ARBA00022692"/>
    </source>
</evidence>
<protein>
    <recommendedName>
        <fullName evidence="9">CD63 antigen</fullName>
    </recommendedName>
</protein>
<feature type="compositionally biased region" description="Gly residues" evidence="5">
    <location>
        <begin position="91"/>
        <end position="101"/>
    </location>
</feature>
<feature type="region of interest" description="Disordered" evidence="5">
    <location>
        <begin position="316"/>
        <end position="341"/>
    </location>
</feature>
<dbReference type="InterPro" id="IPR018499">
    <property type="entry name" value="Tetraspanin/Peripherin"/>
</dbReference>
<feature type="region of interest" description="Disordered" evidence="5">
    <location>
        <begin position="540"/>
        <end position="581"/>
    </location>
</feature>
<dbReference type="InParanoid" id="A0A7M7ITD3"/>
<evidence type="ECO:0000313" key="8">
    <source>
        <dbReference type="Proteomes" id="UP000002358"/>
    </source>
</evidence>
<dbReference type="PANTHER" id="PTHR19282:SF554">
    <property type="entry name" value="ANTIGEN, PUTATIVE-RELATED"/>
    <property type="match status" value="1"/>
</dbReference>
<dbReference type="Pfam" id="PF00335">
    <property type="entry name" value="Tetraspanin"/>
    <property type="match status" value="1"/>
</dbReference>
<dbReference type="Proteomes" id="UP000002358">
    <property type="component" value="Chromosome 4"/>
</dbReference>
<proteinExistence type="predicted"/>
<keyword evidence="2 6" id="KW-0812">Transmembrane</keyword>
<feature type="transmembrane region" description="Helical" evidence="6">
    <location>
        <begin position="367"/>
        <end position="389"/>
    </location>
</feature>
<name>A0A7M7ITD3_NASVI</name>
<feature type="compositionally biased region" description="Low complexity" evidence="5">
    <location>
        <begin position="54"/>
        <end position="65"/>
    </location>
</feature>
<feature type="region of interest" description="Disordered" evidence="5">
    <location>
        <begin position="1"/>
        <end position="29"/>
    </location>
</feature>
<sequence length="581" mass="62231">MTVMLLQRSATPQLTHSQKTAENNNSNEPPFLILLDIQEHAELDRATSGYDTYNNNNNNINNSSSGDKSDRKNVAVIGRSSTCGSASACGAGGGGGSGGGWNKSPAGTSGGRGGPAPGSIAMRYYRLWIYACNIVLLGSALGFVAAVGRALVFSGDPRRYLVPGVPRAYDPTALYAYLALAVQLGLVQLLGCIAARRLSAKLLNAYWVLLLALLFGDAVIGVAWVFRFERMRADLRPNLRLRLQVEYSKDTRFSEQWDQLQREFYCCGVTGPLDFGSNWPQSCCSAAALAANSPAGGGGVVTMESLGVSKTELENDDISGLSSGSNSSGNSSSVANATGVSTEPCQEPYSQGCEVQLMHWLRKTADLLFVLGFCVIAFTKLCFLGILRYEIREMIQKIRLLREPPPPTVPFIQSFCPGQPPPAPPQQQQQLQQQLMEIPMNNGNIGRRTTLPIVTAHSTSGTTSLFVQADDCTNSKHPLLASSLQDGGADSDTNSHCALILEESTPPAQHHATAASREKSNGNNNYEMREFNRRLLFSSSNSTTTAPTTAPLSATGNNPLSSSGSTSGLTSSQQQQQSRRT</sequence>
<evidence type="ECO:0000256" key="1">
    <source>
        <dbReference type="ARBA" id="ARBA00004141"/>
    </source>
</evidence>
<dbReference type="SUPFAM" id="SSF48652">
    <property type="entry name" value="Tetraspanin"/>
    <property type="match status" value="1"/>
</dbReference>
<dbReference type="PANTHER" id="PTHR19282">
    <property type="entry name" value="TETRASPANIN"/>
    <property type="match status" value="1"/>
</dbReference>